<feature type="region of interest" description="Disordered" evidence="13">
    <location>
        <begin position="56"/>
        <end position="76"/>
    </location>
</feature>
<name>A0AA38RTB5_9PEZI</name>
<evidence type="ECO:0000256" key="14">
    <source>
        <dbReference type="SAM" id="Phobius"/>
    </source>
</evidence>
<evidence type="ECO:0000256" key="6">
    <source>
        <dbReference type="ARBA" id="ARBA00022955"/>
    </source>
</evidence>
<dbReference type="PANTHER" id="PTHR15451">
    <property type="entry name" value="ERGOSTEROL BIOSYNTHETIC PROTEIN 28-RELATED"/>
    <property type="match status" value="1"/>
</dbReference>
<evidence type="ECO:0000256" key="5">
    <source>
        <dbReference type="ARBA" id="ARBA00022824"/>
    </source>
</evidence>
<evidence type="ECO:0000313" key="15">
    <source>
        <dbReference type="EMBL" id="KAJ9156388.1"/>
    </source>
</evidence>
<keyword evidence="11" id="KW-1207">Sterol metabolism</keyword>
<proteinExistence type="inferred from homology"/>
<comment type="subcellular location">
    <subcellularLocation>
        <location evidence="1">Endoplasmic reticulum membrane</location>
        <topology evidence="1">Multi-pass membrane protein</topology>
    </subcellularLocation>
</comment>
<dbReference type="GO" id="GO:0030674">
    <property type="term" value="F:protein-macromolecule adaptor activity"/>
    <property type="evidence" value="ECO:0007669"/>
    <property type="project" value="TreeGrafter"/>
</dbReference>
<dbReference type="EMBL" id="JANBVO010000002">
    <property type="protein sequence ID" value="KAJ9156388.1"/>
    <property type="molecule type" value="Genomic_DNA"/>
</dbReference>
<feature type="transmembrane region" description="Helical" evidence="14">
    <location>
        <begin position="122"/>
        <end position="143"/>
    </location>
</feature>
<dbReference type="GO" id="GO:0016126">
    <property type="term" value="P:sterol biosynthetic process"/>
    <property type="evidence" value="ECO:0007669"/>
    <property type="project" value="UniProtKB-KW"/>
</dbReference>
<evidence type="ECO:0000256" key="12">
    <source>
        <dbReference type="ARBA" id="ARBA00023221"/>
    </source>
</evidence>
<evidence type="ECO:0000256" key="4">
    <source>
        <dbReference type="ARBA" id="ARBA00022692"/>
    </source>
</evidence>
<keyword evidence="10 14" id="KW-0472">Membrane</keyword>
<evidence type="ECO:0000256" key="8">
    <source>
        <dbReference type="ARBA" id="ARBA00023011"/>
    </source>
</evidence>
<feature type="transmembrane region" description="Helical" evidence="14">
    <location>
        <begin position="155"/>
        <end position="175"/>
    </location>
</feature>
<evidence type="ECO:0000256" key="13">
    <source>
        <dbReference type="SAM" id="MobiDB-lite"/>
    </source>
</evidence>
<dbReference type="Pfam" id="PF03694">
    <property type="entry name" value="Erg28"/>
    <property type="match status" value="1"/>
</dbReference>
<keyword evidence="12" id="KW-0753">Steroid metabolism</keyword>
<keyword evidence="6" id="KW-0752">Steroid biosynthesis</keyword>
<reference evidence="15" key="1">
    <citation type="submission" date="2022-07" db="EMBL/GenBank/DDBJ databases">
        <title>Fungi with potential for degradation of polypropylene.</title>
        <authorList>
            <person name="Gostincar C."/>
        </authorList>
    </citation>
    <scope>NUCLEOTIDE SEQUENCE</scope>
    <source>
        <strain evidence="15">EXF-13308</strain>
    </source>
</reference>
<keyword evidence="16" id="KW-1185">Reference proteome</keyword>
<keyword evidence="7 14" id="KW-1133">Transmembrane helix</keyword>
<keyword evidence="4 14" id="KW-0812">Transmembrane</keyword>
<comment type="caution">
    <text evidence="15">The sequence shown here is derived from an EMBL/GenBank/DDBJ whole genome shotgun (WGS) entry which is preliminary data.</text>
</comment>
<accession>A0AA38RTB5</accession>
<evidence type="ECO:0000256" key="10">
    <source>
        <dbReference type="ARBA" id="ARBA00023136"/>
    </source>
</evidence>
<organism evidence="15 16">
    <name type="scientific">Pleurostoma richardsiae</name>
    <dbReference type="NCBI Taxonomy" id="41990"/>
    <lineage>
        <taxon>Eukaryota</taxon>
        <taxon>Fungi</taxon>
        <taxon>Dikarya</taxon>
        <taxon>Ascomycota</taxon>
        <taxon>Pezizomycotina</taxon>
        <taxon>Sordariomycetes</taxon>
        <taxon>Sordariomycetidae</taxon>
        <taxon>Calosphaeriales</taxon>
        <taxon>Pleurostomataceae</taxon>
        <taxon>Pleurostoma</taxon>
    </lineage>
</organism>
<dbReference type="PANTHER" id="PTHR15451:SF19">
    <property type="entry name" value="ERGOSTEROL BIOSYNTHETIC PROTEIN 28 HOMOLOG"/>
    <property type="match status" value="1"/>
</dbReference>
<keyword evidence="9" id="KW-0443">Lipid metabolism</keyword>
<keyword evidence="8" id="KW-0756">Sterol biosynthesis</keyword>
<evidence type="ECO:0000256" key="2">
    <source>
        <dbReference type="ARBA" id="ARBA00005377"/>
    </source>
</evidence>
<dbReference type="Proteomes" id="UP001174694">
    <property type="component" value="Unassembled WGS sequence"/>
</dbReference>
<gene>
    <name evidence="15" type="ORF">NKR23_g832</name>
</gene>
<evidence type="ECO:0000256" key="1">
    <source>
        <dbReference type="ARBA" id="ARBA00004477"/>
    </source>
</evidence>
<sequence>MDQALAILPSAEKGYLPYYLLLVGVVAVGNSLQNLFTLHYTRRIYNGQFVPNPSLTRSGSSGAGAPNPDDSVAKLVPASPTGKDVEKARDQVTPLAARLFGTWTLITGILRVYAAYRVDDPVLYQLGLITHLLAAAHFSSELLVFKTLRLTGPQIFPLVAGFGGSIWMALQYHAYVRG</sequence>
<evidence type="ECO:0000256" key="11">
    <source>
        <dbReference type="ARBA" id="ARBA00023166"/>
    </source>
</evidence>
<dbReference type="GO" id="GO:0005789">
    <property type="term" value="C:endoplasmic reticulum membrane"/>
    <property type="evidence" value="ECO:0007669"/>
    <property type="project" value="UniProtKB-SubCell"/>
</dbReference>
<evidence type="ECO:0000256" key="9">
    <source>
        <dbReference type="ARBA" id="ARBA00023098"/>
    </source>
</evidence>
<keyword evidence="3" id="KW-0444">Lipid biosynthesis</keyword>
<evidence type="ECO:0008006" key="17">
    <source>
        <dbReference type="Google" id="ProtNLM"/>
    </source>
</evidence>
<keyword evidence="5" id="KW-0256">Endoplasmic reticulum</keyword>
<feature type="transmembrane region" description="Helical" evidence="14">
    <location>
        <begin position="16"/>
        <end position="36"/>
    </location>
</feature>
<protein>
    <recommendedName>
        <fullName evidence="17">Ergosterol biosynthetic protein 28</fullName>
    </recommendedName>
</protein>
<dbReference type="InterPro" id="IPR005352">
    <property type="entry name" value="Erg28"/>
</dbReference>
<dbReference type="AlphaFoldDB" id="A0AA38RTB5"/>
<comment type="similarity">
    <text evidence="2">Belongs to the ERG28 family.</text>
</comment>
<evidence type="ECO:0000256" key="7">
    <source>
        <dbReference type="ARBA" id="ARBA00022989"/>
    </source>
</evidence>
<evidence type="ECO:0000313" key="16">
    <source>
        <dbReference type="Proteomes" id="UP001174694"/>
    </source>
</evidence>
<evidence type="ECO:0000256" key="3">
    <source>
        <dbReference type="ARBA" id="ARBA00022516"/>
    </source>
</evidence>